<gene>
    <name evidence="1" type="ORF">OS493_015052</name>
</gene>
<keyword evidence="2" id="KW-1185">Reference proteome</keyword>
<accession>A0A9X0D342</accession>
<reference evidence="1" key="1">
    <citation type="submission" date="2023-01" db="EMBL/GenBank/DDBJ databases">
        <title>Genome assembly of the deep-sea coral Lophelia pertusa.</title>
        <authorList>
            <person name="Herrera S."/>
            <person name="Cordes E."/>
        </authorList>
    </citation>
    <scope>NUCLEOTIDE SEQUENCE</scope>
    <source>
        <strain evidence="1">USNM1676648</strain>
        <tissue evidence="1">Polyp</tissue>
    </source>
</reference>
<dbReference type="Proteomes" id="UP001163046">
    <property type="component" value="Unassembled WGS sequence"/>
</dbReference>
<organism evidence="1 2">
    <name type="scientific">Desmophyllum pertusum</name>
    <dbReference type="NCBI Taxonomy" id="174260"/>
    <lineage>
        <taxon>Eukaryota</taxon>
        <taxon>Metazoa</taxon>
        <taxon>Cnidaria</taxon>
        <taxon>Anthozoa</taxon>
        <taxon>Hexacorallia</taxon>
        <taxon>Scleractinia</taxon>
        <taxon>Caryophylliina</taxon>
        <taxon>Caryophylliidae</taxon>
        <taxon>Desmophyllum</taxon>
    </lineage>
</organism>
<comment type="caution">
    <text evidence="1">The sequence shown here is derived from an EMBL/GenBank/DDBJ whole genome shotgun (WGS) entry which is preliminary data.</text>
</comment>
<dbReference type="AlphaFoldDB" id="A0A9X0D342"/>
<dbReference type="EMBL" id="MU825880">
    <property type="protein sequence ID" value="KAJ7385482.1"/>
    <property type="molecule type" value="Genomic_DNA"/>
</dbReference>
<proteinExistence type="predicted"/>
<evidence type="ECO:0000313" key="2">
    <source>
        <dbReference type="Proteomes" id="UP001163046"/>
    </source>
</evidence>
<name>A0A9X0D342_9CNID</name>
<protein>
    <submittedName>
        <fullName evidence="1">Uncharacterized protein</fullName>
    </submittedName>
</protein>
<evidence type="ECO:0000313" key="1">
    <source>
        <dbReference type="EMBL" id="KAJ7385482.1"/>
    </source>
</evidence>
<sequence length="78" mass="9066">MAGIPRLRSSIAFLVLREYVKEIEFSIRYQSSGFVFLRDVETTIRLLWHLKVVSQSFLCLCHQGEKDVNSLCARFLTV</sequence>